<evidence type="ECO:0000313" key="1">
    <source>
        <dbReference type="EMBL" id="MCE5167147.1"/>
    </source>
</evidence>
<comment type="caution">
    <text evidence="1">The sequence shown here is derived from an EMBL/GenBank/DDBJ whole genome shotgun (WGS) entry which is preliminary data.</text>
</comment>
<feature type="non-terminal residue" evidence="1">
    <location>
        <position position="66"/>
    </location>
</feature>
<organism evidence="1 2">
    <name type="scientific">Datura stramonium</name>
    <name type="common">Jimsonweed</name>
    <name type="synonym">Common thornapple</name>
    <dbReference type="NCBI Taxonomy" id="4076"/>
    <lineage>
        <taxon>Eukaryota</taxon>
        <taxon>Viridiplantae</taxon>
        <taxon>Streptophyta</taxon>
        <taxon>Embryophyta</taxon>
        <taxon>Tracheophyta</taxon>
        <taxon>Spermatophyta</taxon>
        <taxon>Magnoliopsida</taxon>
        <taxon>eudicotyledons</taxon>
        <taxon>Gunneridae</taxon>
        <taxon>Pentapetalae</taxon>
        <taxon>asterids</taxon>
        <taxon>lamiids</taxon>
        <taxon>Solanales</taxon>
        <taxon>Solanaceae</taxon>
        <taxon>Solanoideae</taxon>
        <taxon>Datureae</taxon>
        <taxon>Datura</taxon>
    </lineage>
</organism>
<evidence type="ECO:0000313" key="2">
    <source>
        <dbReference type="Proteomes" id="UP000823775"/>
    </source>
</evidence>
<sequence length="66" mass="7694">MGVSTELLLRSEYRNRLFRMLHRQCQLLYHCCLTYRCSDEIVECVIGMPNHGGLPVPQNTLRAQTQ</sequence>
<protein>
    <submittedName>
        <fullName evidence="1">Uncharacterized protein</fullName>
    </submittedName>
</protein>
<name>A0ABS8Y766_DATST</name>
<reference evidence="1 2" key="1">
    <citation type="journal article" date="2021" name="BMC Genomics">
        <title>Datura genome reveals duplications of psychoactive alkaloid biosynthetic genes and high mutation rate following tissue culture.</title>
        <authorList>
            <person name="Rajewski A."/>
            <person name="Carter-House D."/>
            <person name="Stajich J."/>
            <person name="Litt A."/>
        </authorList>
    </citation>
    <scope>NUCLEOTIDE SEQUENCE [LARGE SCALE GENOMIC DNA]</scope>
    <source>
        <strain evidence="1">AR-01</strain>
    </source>
</reference>
<accession>A0ABS8Y766</accession>
<dbReference type="EMBL" id="JACEIK010054843">
    <property type="protein sequence ID" value="MCE5167147.1"/>
    <property type="molecule type" value="Genomic_DNA"/>
</dbReference>
<dbReference type="Proteomes" id="UP000823775">
    <property type="component" value="Unassembled WGS sequence"/>
</dbReference>
<keyword evidence="2" id="KW-1185">Reference proteome</keyword>
<gene>
    <name evidence="1" type="ORF">HAX54_039502</name>
</gene>
<proteinExistence type="predicted"/>